<evidence type="ECO:0000256" key="2">
    <source>
        <dbReference type="ARBA" id="ARBA00021572"/>
    </source>
</evidence>
<dbReference type="Pfam" id="PF19581">
    <property type="entry name" value="Glyoxalase_7"/>
    <property type="match status" value="1"/>
</dbReference>
<evidence type="ECO:0000259" key="4">
    <source>
        <dbReference type="PROSITE" id="PS51819"/>
    </source>
</evidence>
<keyword evidence="3" id="KW-0046">Antibiotic resistance</keyword>
<gene>
    <name evidence="5" type="ORF">DUPY_43780</name>
</gene>
<dbReference type="GO" id="GO:0046677">
    <property type="term" value="P:response to antibiotic"/>
    <property type="evidence" value="ECO:0007669"/>
    <property type="project" value="UniProtKB-KW"/>
</dbReference>
<reference evidence="6" key="1">
    <citation type="journal article" date="2016" name="Front. Microbiol.">
        <title>Molecular Keys to the Janthinobacterium and Duganella spp. Interaction with the Plant Pathogen Fusarium graminearum.</title>
        <authorList>
            <person name="Haack F.S."/>
            <person name="Poehlein A."/>
            <person name="Kroger C."/>
            <person name="Voigt C.A."/>
            <person name="Piepenbring M."/>
            <person name="Bode H.B."/>
            <person name="Daniel R."/>
            <person name="Schafer W."/>
            <person name="Streit W.R."/>
        </authorList>
    </citation>
    <scope>NUCLEOTIDE SEQUENCE [LARGE SCALE GENOMIC DNA]</scope>
    <source>
        <strain evidence="6">T54</strain>
    </source>
</reference>
<dbReference type="CDD" id="cd08349">
    <property type="entry name" value="BLMA_like"/>
    <property type="match status" value="1"/>
</dbReference>
<feature type="domain" description="VOC" evidence="4">
    <location>
        <begin position="2"/>
        <end position="119"/>
    </location>
</feature>
<dbReference type="OrthoDB" id="9803104at2"/>
<dbReference type="AlphaFoldDB" id="A0A1E7WCH7"/>
<dbReference type="EMBL" id="LROM01000126">
    <property type="protein sequence ID" value="OEZ95029.1"/>
    <property type="molecule type" value="Genomic_DNA"/>
</dbReference>
<evidence type="ECO:0000256" key="3">
    <source>
        <dbReference type="ARBA" id="ARBA00023251"/>
    </source>
</evidence>
<comment type="caution">
    <text evidence="5">The sequence shown here is derived from an EMBL/GenBank/DDBJ whole genome shotgun (WGS) entry which is preliminary data.</text>
</comment>
<dbReference type="SUPFAM" id="SSF54593">
    <property type="entry name" value="Glyoxalase/Bleomycin resistance protein/Dihydroxybiphenyl dioxygenase"/>
    <property type="match status" value="1"/>
</dbReference>
<proteinExistence type="inferred from homology"/>
<evidence type="ECO:0000313" key="5">
    <source>
        <dbReference type="EMBL" id="OEZ95029.1"/>
    </source>
</evidence>
<comment type="similarity">
    <text evidence="1">Belongs to the bleomycin resistance protein family.</text>
</comment>
<accession>A0A1E7WCH7</accession>
<protein>
    <recommendedName>
        <fullName evidence="2">Bleomycin resistance protein</fullName>
    </recommendedName>
</protein>
<dbReference type="InterPro" id="IPR000335">
    <property type="entry name" value="Bleomycin-R"/>
</dbReference>
<evidence type="ECO:0000313" key="6">
    <source>
        <dbReference type="Proteomes" id="UP000175989"/>
    </source>
</evidence>
<dbReference type="PROSITE" id="PS51819">
    <property type="entry name" value="VOC"/>
    <property type="match status" value="1"/>
</dbReference>
<dbReference type="InterPro" id="IPR029068">
    <property type="entry name" value="Glyas_Bleomycin-R_OHBP_Dase"/>
</dbReference>
<sequence length="123" mass="14090">MQMGTVTPLLRMFDEEKAQVFYIDYLGFKRDWEHRYEPGMPLYQQVSRGACVLHLTEHHGDCCPGAAIRITVDDIDALHAELAAKPYGYARPAIEDMPWDSREMSIKDPFGNRLTFVQVAEQA</sequence>
<dbReference type="InterPro" id="IPR037523">
    <property type="entry name" value="VOC_core"/>
</dbReference>
<dbReference type="Gene3D" id="3.10.180.10">
    <property type="entry name" value="2,3-Dihydroxybiphenyl 1,2-Dioxygenase, domain 1"/>
    <property type="match status" value="1"/>
</dbReference>
<dbReference type="RefSeq" id="WP_070251084.1">
    <property type="nucleotide sequence ID" value="NZ_LROM01000126.1"/>
</dbReference>
<dbReference type="Proteomes" id="UP000175989">
    <property type="component" value="Unassembled WGS sequence"/>
</dbReference>
<keyword evidence="6" id="KW-1185">Reference proteome</keyword>
<evidence type="ECO:0000256" key="1">
    <source>
        <dbReference type="ARBA" id="ARBA00011051"/>
    </source>
</evidence>
<name>A0A1E7WCH7_9BURK</name>
<organism evidence="5 6">
    <name type="scientific">Duganella phyllosphaerae</name>
    <dbReference type="NCBI Taxonomy" id="762836"/>
    <lineage>
        <taxon>Bacteria</taxon>
        <taxon>Pseudomonadati</taxon>
        <taxon>Pseudomonadota</taxon>
        <taxon>Betaproteobacteria</taxon>
        <taxon>Burkholderiales</taxon>
        <taxon>Oxalobacteraceae</taxon>
        <taxon>Telluria group</taxon>
        <taxon>Duganella</taxon>
    </lineage>
</organism>